<accession>A0A5N6KDR9</accession>
<keyword evidence="2" id="KW-1185">Reference proteome</keyword>
<dbReference type="Proteomes" id="UP000326757">
    <property type="component" value="Unassembled WGS sequence"/>
</dbReference>
<dbReference type="AlphaFoldDB" id="A0A5N6KDR9"/>
<evidence type="ECO:0000313" key="1">
    <source>
        <dbReference type="EMBL" id="KAB8301142.1"/>
    </source>
</evidence>
<comment type="caution">
    <text evidence="1">The sequence shown here is derived from an EMBL/GenBank/DDBJ whole genome shotgun (WGS) entry which is preliminary data.</text>
</comment>
<dbReference type="EMBL" id="VIGI01000004">
    <property type="protein sequence ID" value="KAB8301142.1"/>
    <property type="molecule type" value="Genomic_DNA"/>
</dbReference>
<evidence type="ECO:0000313" key="2">
    <source>
        <dbReference type="Proteomes" id="UP000326757"/>
    </source>
</evidence>
<protein>
    <submittedName>
        <fullName evidence="1">Uncharacterized protein</fullName>
    </submittedName>
</protein>
<gene>
    <name evidence="1" type="ORF">EYC80_003042</name>
</gene>
<name>A0A5N6KDR9_MONLA</name>
<sequence length="75" mass="8367">MYARKNIREELRTVIKRSIPKLGHIGSNDIKCSKPTRNKSKVAMVTDGPNWSQTLQSAHTNAHTGEENSALHIAK</sequence>
<proteinExistence type="predicted"/>
<organism evidence="1 2">
    <name type="scientific">Monilinia laxa</name>
    <name type="common">Brown rot fungus</name>
    <name type="synonym">Sclerotinia laxa</name>
    <dbReference type="NCBI Taxonomy" id="61186"/>
    <lineage>
        <taxon>Eukaryota</taxon>
        <taxon>Fungi</taxon>
        <taxon>Dikarya</taxon>
        <taxon>Ascomycota</taxon>
        <taxon>Pezizomycotina</taxon>
        <taxon>Leotiomycetes</taxon>
        <taxon>Helotiales</taxon>
        <taxon>Sclerotiniaceae</taxon>
        <taxon>Monilinia</taxon>
    </lineage>
</organism>
<reference evidence="1 2" key="1">
    <citation type="submission" date="2019-06" db="EMBL/GenBank/DDBJ databases">
        <title>Genome Sequence of the Brown Rot Fungal Pathogen Monilinia laxa.</title>
        <authorList>
            <person name="De Miccolis Angelini R.M."/>
            <person name="Landi L."/>
            <person name="Abate D."/>
            <person name="Pollastro S."/>
            <person name="Romanazzi G."/>
            <person name="Faretra F."/>
        </authorList>
    </citation>
    <scope>NUCLEOTIDE SEQUENCE [LARGE SCALE GENOMIC DNA]</scope>
    <source>
        <strain evidence="1 2">Mlax316</strain>
    </source>
</reference>